<sequence>MSENTRSIDLTRVAQNHYRAEAPSGASVEFGSGEGLMTPVELLLAAIAGCSSIDVDTVTSRRTEPTRFTVKAAGEKLDEDGASRLEAIELSFDITFLNDADGQRAKDRVEKLVTLSHDKYCTVSRTVEHGTPVSFHILDSGDD</sequence>
<organism evidence="1 2">
    <name type="scientific">Saxibacter everestensis</name>
    <dbReference type="NCBI Taxonomy" id="2909229"/>
    <lineage>
        <taxon>Bacteria</taxon>
        <taxon>Bacillati</taxon>
        <taxon>Actinomycetota</taxon>
        <taxon>Actinomycetes</taxon>
        <taxon>Micrococcales</taxon>
        <taxon>Brevibacteriaceae</taxon>
        <taxon>Saxibacter</taxon>
    </lineage>
</organism>
<evidence type="ECO:0000313" key="2">
    <source>
        <dbReference type="Proteomes" id="UP001209083"/>
    </source>
</evidence>
<name>A0ABY8QYD6_9MICO</name>
<accession>A0ABY8QYD6</accession>
<keyword evidence="2" id="KW-1185">Reference proteome</keyword>
<dbReference type="SUPFAM" id="SSF82784">
    <property type="entry name" value="OsmC-like"/>
    <property type="match status" value="1"/>
</dbReference>
<dbReference type="InterPro" id="IPR003718">
    <property type="entry name" value="OsmC/Ohr_fam"/>
</dbReference>
<dbReference type="InterPro" id="IPR036102">
    <property type="entry name" value="OsmC/Ohrsf"/>
</dbReference>
<proteinExistence type="predicted"/>
<evidence type="ECO:0000313" key="1">
    <source>
        <dbReference type="EMBL" id="WGW13226.1"/>
    </source>
</evidence>
<dbReference type="Pfam" id="PF02566">
    <property type="entry name" value="OsmC"/>
    <property type="match status" value="1"/>
</dbReference>
<reference evidence="1 2" key="1">
    <citation type="submission" date="2023-05" db="EMBL/GenBank/DDBJ databases">
        <title>Lithophilousrod everest ZFBP1038 complete genpme.</title>
        <authorList>
            <person name="Tian M."/>
        </authorList>
    </citation>
    <scope>NUCLEOTIDE SEQUENCE [LARGE SCALE GENOMIC DNA]</scope>
    <source>
        <strain evidence="1 2">ZFBP1038</strain>
    </source>
</reference>
<dbReference type="Proteomes" id="UP001209083">
    <property type="component" value="Chromosome"/>
</dbReference>
<dbReference type="EMBL" id="CP090958">
    <property type="protein sequence ID" value="WGW13226.1"/>
    <property type="molecule type" value="Genomic_DNA"/>
</dbReference>
<dbReference type="RefSeq" id="WP_349640042.1">
    <property type="nucleotide sequence ID" value="NZ_CP090958.1"/>
</dbReference>
<dbReference type="Gene3D" id="3.30.300.20">
    <property type="match status" value="1"/>
</dbReference>
<gene>
    <name evidence="1" type="ORF">LWF01_05515</name>
</gene>
<dbReference type="InterPro" id="IPR015946">
    <property type="entry name" value="KH_dom-like_a/b"/>
</dbReference>
<dbReference type="PANTHER" id="PTHR34352:SF1">
    <property type="entry name" value="PROTEIN YHFA"/>
    <property type="match status" value="1"/>
</dbReference>
<protein>
    <submittedName>
        <fullName evidence="1">OsmC family protein</fullName>
    </submittedName>
</protein>
<dbReference type="PANTHER" id="PTHR34352">
    <property type="entry name" value="PROTEIN YHFA"/>
    <property type="match status" value="1"/>
</dbReference>